<dbReference type="GO" id="GO:0160138">
    <property type="term" value="F:23S rRNA pseudouridine(2604) synthase activity"/>
    <property type="evidence" value="ECO:0007669"/>
    <property type="project" value="UniProtKB-EC"/>
</dbReference>
<dbReference type="Gene3D" id="3.10.290.10">
    <property type="entry name" value="RNA-binding S4 domain"/>
    <property type="match status" value="1"/>
</dbReference>
<dbReference type="InterPro" id="IPR018496">
    <property type="entry name" value="PsdUridine_synth_RsuA/RluB_CS"/>
</dbReference>
<evidence type="ECO:0000256" key="2">
    <source>
        <dbReference type="ARBA" id="ARBA00023235"/>
    </source>
</evidence>
<name>A0A495E5J9_9FLAO</name>
<evidence type="ECO:0000313" key="8">
    <source>
        <dbReference type="EMBL" id="RKR12224.1"/>
    </source>
</evidence>
<sequence>MTEPKKTRINKFLSEVGFCSRRAADKLIEQGRVTINDKVPEMGTKIMEGDIVKVDGERVTQPKEKPVYIAFNKPIGIVCTTDTRVEKDNIIDYINYPKRIFPIGRLDKPSEGLIFLTNDGDIVNKILRARNHHEKEYIVTVDKPITPNFLHQMRNGIPILDTVTRKCEVEEISKYQFKIILTQGLNRQIRRMCEYLTYEVKKLKRERIMNISLDVPVGKWRYITEKELAEINRLVSTSTKTHDTDF</sequence>
<dbReference type="InterPro" id="IPR020103">
    <property type="entry name" value="PsdUridine_synth_cat_dom_sf"/>
</dbReference>
<dbReference type="GO" id="GO:0003723">
    <property type="term" value="F:RNA binding"/>
    <property type="evidence" value="ECO:0007669"/>
    <property type="project" value="UniProtKB-KW"/>
</dbReference>
<reference evidence="8 9" key="1">
    <citation type="submission" date="2018-10" db="EMBL/GenBank/DDBJ databases">
        <title>Genomic Encyclopedia of Archaeal and Bacterial Type Strains, Phase II (KMG-II): from individual species to whole genera.</title>
        <authorList>
            <person name="Goeker M."/>
        </authorList>
    </citation>
    <scope>NUCLEOTIDE SEQUENCE [LARGE SCALE GENOMIC DNA]</scope>
    <source>
        <strain evidence="8 9">DSM 25230</strain>
    </source>
</reference>
<dbReference type="CDD" id="cd00165">
    <property type="entry name" value="S4"/>
    <property type="match status" value="1"/>
</dbReference>
<dbReference type="PROSITE" id="PS50889">
    <property type="entry name" value="S4"/>
    <property type="match status" value="1"/>
</dbReference>
<dbReference type="Gene3D" id="3.30.70.1560">
    <property type="entry name" value="Alpha-L RNA-binding motif"/>
    <property type="match status" value="1"/>
</dbReference>
<evidence type="ECO:0000256" key="5">
    <source>
        <dbReference type="PROSITE-ProRule" id="PRU00182"/>
    </source>
</evidence>
<dbReference type="Pfam" id="PF00849">
    <property type="entry name" value="PseudoU_synth_2"/>
    <property type="match status" value="1"/>
</dbReference>
<dbReference type="InterPro" id="IPR000748">
    <property type="entry name" value="PsdUridine_synth_RsuA/RluB/E/F"/>
</dbReference>
<evidence type="ECO:0000256" key="6">
    <source>
        <dbReference type="RuleBase" id="RU003887"/>
    </source>
</evidence>
<dbReference type="PROSITE" id="PS01149">
    <property type="entry name" value="PSI_RSU"/>
    <property type="match status" value="1"/>
</dbReference>
<gene>
    <name evidence="8" type="ORF">CLV91_2350</name>
</gene>
<evidence type="ECO:0000259" key="7">
    <source>
        <dbReference type="SMART" id="SM00363"/>
    </source>
</evidence>
<evidence type="ECO:0000313" key="9">
    <source>
        <dbReference type="Proteomes" id="UP000269412"/>
    </source>
</evidence>
<keyword evidence="5" id="KW-0694">RNA-binding</keyword>
<dbReference type="SMART" id="SM00363">
    <property type="entry name" value="S4"/>
    <property type="match status" value="1"/>
</dbReference>
<dbReference type="PANTHER" id="PTHR47683">
    <property type="entry name" value="PSEUDOURIDINE SYNTHASE FAMILY PROTEIN-RELATED"/>
    <property type="match status" value="1"/>
</dbReference>
<proteinExistence type="inferred from homology"/>
<accession>A0A495E5J9</accession>
<evidence type="ECO:0000256" key="3">
    <source>
        <dbReference type="ARBA" id="ARBA00036390"/>
    </source>
</evidence>
<dbReference type="PANTHER" id="PTHR47683:SF2">
    <property type="entry name" value="RNA-BINDING S4 DOMAIN-CONTAINING PROTEIN"/>
    <property type="match status" value="1"/>
</dbReference>
<dbReference type="NCBIfam" id="NF007784">
    <property type="entry name" value="PRK10475.1"/>
    <property type="match status" value="1"/>
</dbReference>
<dbReference type="OrthoDB" id="9807213at2"/>
<dbReference type="FunFam" id="3.10.290.10:FF:000003">
    <property type="entry name" value="Pseudouridine synthase"/>
    <property type="match status" value="1"/>
</dbReference>
<comment type="catalytic activity">
    <reaction evidence="4">
        <text>uridine(2604) in 23S rRNA = pseudouridine(2604) in 23S rRNA</text>
        <dbReference type="Rhea" id="RHEA:38875"/>
        <dbReference type="Rhea" id="RHEA-COMP:10093"/>
        <dbReference type="Rhea" id="RHEA-COMP:10094"/>
        <dbReference type="ChEBI" id="CHEBI:65314"/>
        <dbReference type="ChEBI" id="CHEBI:65315"/>
        <dbReference type="EC" id="5.4.99.21"/>
    </reaction>
</comment>
<evidence type="ECO:0000256" key="1">
    <source>
        <dbReference type="ARBA" id="ARBA00008348"/>
    </source>
</evidence>
<comment type="caution">
    <text evidence="8">The sequence shown here is derived from an EMBL/GenBank/DDBJ whole genome shotgun (WGS) entry which is preliminary data.</text>
</comment>
<dbReference type="FunFam" id="3.30.70.1560:FF:000002">
    <property type="entry name" value="Pseudouridine synthase"/>
    <property type="match status" value="1"/>
</dbReference>
<keyword evidence="9" id="KW-1185">Reference proteome</keyword>
<dbReference type="SUPFAM" id="SSF55174">
    <property type="entry name" value="Alpha-L RNA-binding motif"/>
    <property type="match status" value="1"/>
</dbReference>
<dbReference type="NCBIfam" id="TIGR00093">
    <property type="entry name" value="pseudouridine synthase"/>
    <property type="match status" value="1"/>
</dbReference>
<evidence type="ECO:0000256" key="4">
    <source>
        <dbReference type="ARBA" id="ARBA00036535"/>
    </source>
</evidence>
<dbReference type="Proteomes" id="UP000269412">
    <property type="component" value="Unassembled WGS sequence"/>
</dbReference>
<dbReference type="EMBL" id="RBIQ01000009">
    <property type="protein sequence ID" value="RKR12224.1"/>
    <property type="molecule type" value="Genomic_DNA"/>
</dbReference>
<dbReference type="InterPro" id="IPR050343">
    <property type="entry name" value="RsuA_PseudoU_synthase"/>
</dbReference>
<dbReference type="InterPro" id="IPR042092">
    <property type="entry name" value="PsdUridine_s_RsuA/RluB/E/F_cat"/>
</dbReference>
<dbReference type="InterPro" id="IPR002942">
    <property type="entry name" value="S4_RNA-bd"/>
</dbReference>
<comment type="catalytic activity">
    <reaction evidence="3">
        <text>uridine(35) in tRNA(Tyr) = pseudouridine(35) in tRNA(Tyr)</text>
        <dbReference type="Rhea" id="RHEA:60556"/>
        <dbReference type="Rhea" id="RHEA-COMP:15607"/>
        <dbReference type="Rhea" id="RHEA-COMP:15608"/>
        <dbReference type="ChEBI" id="CHEBI:65314"/>
        <dbReference type="ChEBI" id="CHEBI:65315"/>
    </reaction>
</comment>
<dbReference type="EC" id="5.4.99.-" evidence="6"/>
<dbReference type="Pfam" id="PF01479">
    <property type="entry name" value="S4"/>
    <property type="match status" value="1"/>
</dbReference>
<feature type="domain" description="RNA-binding S4" evidence="7">
    <location>
        <begin position="7"/>
        <end position="70"/>
    </location>
</feature>
<dbReference type="CDD" id="cd02554">
    <property type="entry name" value="PseudoU_synth_RluF"/>
    <property type="match status" value="1"/>
</dbReference>
<dbReference type="AlphaFoldDB" id="A0A495E5J9"/>
<protein>
    <recommendedName>
        <fullName evidence="6">Pseudouridine synthase</fullName>
        <ecNumber evidence="6">5.4.99.-</ecNumber>
    </recommendedName>
</protein>
<dbReference type="RefSeq" id="WP_121068096.1">
    <property type="nucleotide sequence ID" value="NZ_RBIQ01000009.1"/>
</dbReference>
<dbReference type="GO" id="GO:0000455">
    <property type="term" value="P:enzyme-directed rRNA pseudouridine synthesis"/>
    <property type="evidence" value="ECO:0007669"/>
    <property type="project" value="UniProtKB-ARBA"/>
</dbReference>
<organism evidence="8 9">
    <name type="scientific">Maribacter vaceletii</name>
    <dbReference type="NCBI Taxonomy" id="1206816"/>
    <lineage>
        <taxon>Bacteria</taxon>
        <taxon>Pseudomonadati</taxon>
        <taxon>Bacteroidota</taxon>
        <taxon>Flavobacteriia</taxon>
        <taxon>Flavobacteriales</taxon>
        <taxon>Flavobacteriaceae</taxon>
        <taxon>Maribacter</taxon>
    </lineage>
</organism>
<dbReference type="InterPro" id="IPR036986">
    <property type="entry name" value="S4_RNA-bd_sf"/>
</dbReference>
<dbReference type="Gene3D" id="3.30.70.580">
    <property type="entry name" value="Pseudouridine synthase I, catalytic domain, N-terminal subdomain"/>
    <property type="match status" value="1"/>
</dbReference>
<dbReference type="InterPro" id="IPR006145">
    <property type="entry name" value="PsdUridine_synth_RsuA/RluA"/>
</dbReference>
<dbReference type="SUPFAM" id="SSF55120">
    <property type="entry name" value="Pseudouridine synthase"/>
    <property type="match status" value="1"/>
</dbReference>
<keyword evidence="2 6" id="KW-0413">Isomerase</keyword>
<dbReference type="InterPro" id="IPR020094">
    <property type="entry name" value="TruA/RsuA/RluB/E/F_N"/>
</dbReference>
<comment type="similarity">
    <text evidence="1 6">Belongs to the pseudouridine synthase RsuA family.</text>
</comment>